<reference evidence="2" key="1">
    <citation type="submission" date="2020-01" db="EMBL/GenBank/DDBJ databases">
        <authorList>
            <person name="Meier V. D."/>
            <person name="Meier V D."/>
        </authorList>
    </citation>
    <scope>NUCLEOTIDE SEQUENCE</scope>
    <source>
        <strain evidence="2">HLG_WM_MAG_04</strain>
    </source>
</reference>
<keyword evidence="1" id="KW-0812">Transmembrane</keyword>
<keyword evidence="1" id="KW-0472">Membrane</keyword>
<proteinExistence type="predicted"/>
<feature type="transmembrane region" description="Helical" evidence="1">
    <location>
        <begin position="85"/>
        <end position="105"/>
    </location>
</feature>
<dbReference type="EMBL" id="CACVAX010000057">
    <property type="protein sequence ID" value="CAA6820623.1"/>
    <property type="molecule type" value="Genomic_DNA"/>
</dbReference>
<sequence length="156" mass="17376">MFETGFLGTRAPFFMDFVLIMVGLLPLLALGAIYMAKIKSYKLHATSQSIIFVVSVIVVSYFEYGVRAGGGFEKFMEGSNTSHNYALYVLIFHIAVALISLIIWVRTIWKARKAEKNGTLPGSASLAHKKAGQLTFIGIFMTAFTGIWVYVLLFIY</sequence>
<keyword evidence="1" id="KW-1133">Transmembrane helix</keyword>
<organism evidence="2">
    <name type="scientific">uncultured Sulfurovum sp</name>
    <dbReference type="NCBI Taxonomy" id="269237"/>
    <lineage>
        <taxon>Bacteria</taxon>
        <taxon>Pseudomonadati</taxon>
        <taxon>Campylobacterota</taxon>
        <taxon>Epsilonproteobacteria</taxon>
        <taxon>Campylobacterales</taxon>
        <taxon>Sulfurovaceae</taxon>
        <taxon>Sulfurovum</taxon>
        <taxon>environmental samples</taxon>
    </lineage>
</organism>
<accession>A0A6S6TWJ2</accession>
<name>A0A6S6TWJ2_9BACT</name>
<evidence type="ECO:0000256" key="1">
    <source>
        <dbReference type="SAM" id="Phobius"/>
    </source>
</evidence>
<protein>
    <recommendedName>
        <fullName evidence="3">DUF420 domain-containing protein</fullName>
    </recommendedName>
</protein>
<feature type="transmembrane region" description="Helical" evidence="1">
    <location>
        <begin position="12"/>
        <end position="36"/>
    </location>
</feature>
<feature type="transmembrane region" description="Helical" evidence="1">
    <location>
        <begin position="48"/>
        <end position="65"/>
    </location>
</feature>
<dbReference type="InterPro" id="IPR007352">
    <property type="entry name" value="DUF420"/>
</dbReference>
<dbReference type="AlphaFoldDB" id="A0A6S6TWJ2"/>
<evidence type="ECO:0000313" key="2">
    <source>
        <dbReference type="EMBL" id="CAA6820623.1"/>
    </source>
</evidence>
<feature type="transmembrane region" description="Helical" evidence="1">
    <location>
        <begin position="134"/>
        <end position="155"/>
    </location>
</feature>
<evidence type="ECO:0008006" key="3">
    <source>
        <dbReference type="Google" id="ProtNLM"/>
    </source>
</evidence>
<dbReference type="Pfam" id="PF04238">
    <property type="entry name" value="DUF420"/>
    <property type="match status" value="1"/>
</dbReference>
<gene>
    <name evidence="2" type="ORF">HELGO_WM9114</name>
</gene>